<feature type="signal peptide" evidence="1">
    <location>
        <begin position="1"/>
        <end position="32"/>
    </location>
</feature>
<organism evidence="2 3">
    <name type="scientific">Colletotrichum navitas</name>
    <dbReference type="NCBI Taxonomy" id="681940"/>
    <lineage>
        <taxon>Eukaryota</taxon>
        <taxon>Fungi</taxon>
        <taxon>Dikarya</taxon>
        <taxon>Ascomycota</taxon>
        <taxon>Pezizomycotina</taxon>
        <taxon>Sordariomycetes</taxon>
        <taxon>Hypocreomycetidae</taxon>
        <taxon>Glomerellales</taxon>
        <taxon>Glomerellaceae</taxon>
        <taxon>Colletotrichum</taxon>
        <taxon>Colletotrichum graminicola species complex</taxon>
    </lineage>
</organism>
<dbReference type="PANTHER" id="PTHR42037:SF1">
    <property type="match status" value="1"/>
</dbReference>
<dbReference type="InterPro" id="IPR027796">
    <property type="entry name" value="OTT_1508_deam-like"/>
</dbReference>
<dbReference type="PANTHER" id="PTHR42037">
    <property type="match status" value="1"/>
</dbReference>
<comment type="caution">
    <text evidence="2">The sequence shown here is derived from an EMBL/GenBank/DDBJ whole genome shotgun (WGS) entry which is preliminary data.</text>
</comment>
<gene>
    <name evidence="2" type="ORF">LY79DRAFT_524315</name>
</gene>
<dbReference type="GeneID" id="85439861"/>
<feature type="chain" id="PRO_5042139768" evidence="1">
    <location>
        <begin position="33"/>
        <end position="497"/>
    </location>
</feature>
<evidence type="ECO:0000313" key="2">
    <source>
        <dbReference type="EMBL" id="KAK1574183.1"/>
    </source>
</evidence>
<dbReference type="AlphaFoldDB" id="A0AAD8V0D1"/>
<dbReference type="RefSeq" id="XP_060409727.1">
    <property type="nucleotide sequence ID" value="XM_060555621.1"/>
</dbReference>
<dbReference type="Proteomes" id="UP001230504">
    <property type="component" value="Unassembled WGS sequence"/>
</dbReference>
<dbReference type="Pfam" id="PF14441">
    <property type="entry name" value="OTT_1508_deam"/>
    <property type="match status" value="1"/>
</dbReference>
<evidence type="ECO:0000256" key="1">
    <source>
        <dbReference type="SAM" id="SignalP"/>
    </source>
</evidence>
<name>A0AAD8V0D1_9PEZI</name>
<reference evidence="2" key="1">
    <citation type="submission" date="2021-06" db="EMBL/GenBank/DDBJ databases">
        <title>Comparative genomics, transcriptomics and evolutionary studies reveal genomic signatures of adaptation to plant cell wall in hemibiotrophic fungi.</title>
        <authorList>
            <consortium name="DOE Joint Genome Institute"/>
            <person name="Baroncelli R."/>
            <person name="Diaz J.F."/>
            <person name="Benocci T."/>
            <person name="Peng M."/>
            <person name="Battaglia E."/>
            <person name="Haridas S."/>
            <person name="Andreopoulos W."/>
            <person name="Labutti K."/>
            <person name="Pangilinan J."/>
            <person name="Floch G.L."/>
            <person name="Makela M.R."/>
            <person name="Henrissat B."/>
            <person name="Grigoriev I.V."/>
            <person name="Crouch J.A."/>
            <person name="De Vries R.P."/>
            <person name="Sukno S.A."/>
            <person name="Thon M.R."/>
        </authorList>
    </citation>
    <scope>NUCLEOTIDE SEQUENCE</scope>
    <source>
        <strain evidence="2">CBS 125086</strain>
    </source>
</reference>
<protein>
    <submittedName>
        <fullName evidence="2">Uncharacterized protein</fullName>
    </submittedName>
</protein>
<proteinExistence type="predicted"/>
<evidence type="ECO:0000313" key="3">
    <source>
        <dbReference type="Proteomes" id="UP001230504"/>
    </source>
</evidence>
<keyword evidence="1" id="KW-0732">Signal</keyword>
<dbReference type="EMBL" id="JAHLJV010000079">
    <property type="protein sequence ID" value="KAK1574183.1"/>
    <property type="molecule type" value="Genomic_DNA"/>
</dbReference>
<accession>A0AAD8V0D1</accession>
<sequence length="497" mass="56351">MALTPRMDPYARLLFRLYEALVLLSILRPVNGSHLITQLSSYTIQDARRRFLKNLCFLCDYKKGGDSTTAIAVEEREDCYVFWVSSNEGPGESVTRHLSDVLDHVQRFASHSEDRVTSEEALLVMCTAFASLRIRQLIRILRNAARRCRVSLEGAQNEHNDGVKNWLRSFEDQNSSELSMCRAAYRARNDEELRQIEQLGQESEDTPGVMQTAPAFRAVKHMIGRLAAYIRAVSQLLDDGSRLRKLLMDYRIVYSVQCPASAAVPEADPHTTLSGVLKRLLPNQDDRYPLYLRFLTHLDKQVHIESRLHKEFKSGKLEPGVHAEVQLLHHFYSERRQFAAKDRYIACSKPACICCELYFRHHPAKVCLLDSHRRAYPNWGILSLAGGADNPQWLEYRKTINDVVGDLKFMFLDQISELRILSCERQDTLTQITTSQGSVDGDSDSEMDTFANSNNVESTTLYPDVNLNNTAGLQSLSLDVQVSSDDEVEIGSGATLL</sequence>
<keyword evidence="3" id="KW-1185">Reference proteome</keyword>